<dbReference type="SUPFAM" id="SSF52047">
    <property type="entry name" value="RNI-like"/>
    <property type="match status" value="1"/>
</dbReference>
<gene>
    <name evidence="1" type="ORF">DPMN_050822</name>
</gene>
<dbReference type="AlphaFoldDB" id="A0A9D4CI03"/>
<dbReference type="InterPro" id="IPR032675">
    <property type="entry name" value="LRR_dom_sf"/>
</dbReference>
<dbReference type="Pfam" id="PF13855">
    <property type="entry name" value="LRR_8"/>
    <property type="match status" value="1"/>
</dbReference>
<accession>A0A9D4CI03</accession>
<reference evidence="1" key="2">
    <citation type="submission" date="2020-11" db="EMBL/GenBank/DDBJ databases">
        <authorList>
            <person name="McCartney M.A."/>
            <person name="Auch B."/>
            <person name="Kono T."/>
            <person name="Mallez S."/>
            <person name="Becker A."/>
            <person name="Gohl D.M."/>
            <person name="Silverstein K.A.T."/>
            <person name="Koren S."/>
            <person name="Bechman K.B."/>
            <person name="Herman A."/>
            <person name="Abrahante J.E."/>
            <person name="Garbe J."/>
        </authorList>
    </citation>
    <scope>NUCLEOTIDE SEQUENCE</scope>
    <source>
        <strain evidence="1">Duluth1</strain>
        <tissue evidence="1">Whole animal</tissue>
    </source>
</reference>
<dbReference type="EMBL" id="JAIWYP010000012">
    <property type="protein sequence ID" value="KAH3724994.1"/>
    <property type="molecule type" value="Genomic_DNA"/>
</dbReference>
<comment type="caution">
    <text evidence="1">The sequence shown here is derived from an EMBL/GenBank/DDBJ whole genome shotgun (WGS) entry which is preliminary data.</text>
</comment>
<sequence>MFPGLPPNVTRVEIYCIDPMSVTDETFRAEGWGRVTYLRLPSNGHSSNTLHGGVFTGLKHLTALHINIVSLETLDKGVFDGLENLTILNLDDCWQLNLNDLLDIISDEGVLPNLHTLSLGKTSSEKNYNVILGERFWKMFKRPVTFLDISDKKVNVNDFRNLDTDESFGQRLEIVNLSRISVFTGLIASDPKHEYYKI</sequence>
<evidence type="ECO:0000313" key="2">
    <source>
        <dbReference type="Proteomes" id="UP000828390"/>
    </source>
</evidence>
<name>A0A9D4CI03_DREPO</name>
<keyword evidence="2" id="KW-1185">Reference proteome</keyword>
<evidence type="ECO:0000313" key="1">
    <source>
        <dbReference type="EMBL" id="KAH3724994.1"/>
    </source>
</evidence>
<dbReference type="Gene3D" id="3.80.10.10">
    <property type="entry name" value="Ribonuclease Inhibitor"/>
    <property type="match status" value="1"/>
</dbReference>
<reference evidence="1" key="1">
    <citation type="journal article" date="2019" name="bioRxiv">
        <title>The Genome of the Zebra Mussel, Dreissena polymorpha: A Resource for Invasive Species Research.</title>
        <authorList>
            <person name="McCartney M.A."/>
            <person name="Auch B."/>
            <person name="Kono T."/>
            <person name="Mallez S."/>
            <person name="Zhang Y."/>
            <person name="Obille A."/>
            <person name="Becker A."/>
            <person name="Abrahante J.E."/>
            <person name="Garbe J."/>
            <person name="Badalamenti J.P."/>
            <person name="Herman A."/>
            <person name="Mangelson H."/>
            <person name="Liachko I."/>
            <person name="Sullivan S."/>
            <person name="Sone E.D."/>
            <person name="Koren S."/>
            <person name="Silverstein K.A.T."/>
            <person name="Beckman K.B."/>
            <person name="Gohl D.M."/>
        </authorList>
    </citation>
    <scope>NUCLEOTIDE SEQUENCE</scope>
    <source>
        <strain evidence="1">Duluth1</strain>
        <tissue evidence="1">Whole animal</tissue>
    </source>
</reference>
<dbReference type="InterPro" id="IPR001611">
    <property type="entry name" value="Leu-rich_rpt"/>
</dbReference>
<dbReference type="Proteomes" id="UP000828390">
    <property type="component" value="Unassembled WGS sequence"/>
</dbReference>
<organism evidence="1 2">
    <name type="scientific">Dreissena polymorpha</name>
    <name type="common">Zebra mussel</name>
    <name type="synonym">Mytilus polymorpha</name>
    <dbReference type="NCBI Taxonomy" id="45954"/>
    <lineage>
        <taxon>Eukaryota</taxon>
        <taxon>Metazoa</taxon>
        <taxon>Spiralia</taxon>
        <taxon>Lophotrochozoa</taxon>
        <taxon>Mollusca</taxon>
        <taxon>Bivalvia</taxon>
        <taxon>Autobranchia</taxon>
        <taxon>Heteroconchia</taxon>
        <taxon>Euheterodonta</taxon>
        <taxon>Imparidentia</taxon>
        <taxon>Neoheterodontei</taxon>
        <taxon>Myida</taxon>
        <taxon>Dreissenoidea</taxon>
        <taxon>Dreissenidae</taxon>
        <taxon>Dreissena</taxon>
    </lineage>
</organism>
<proteinExistence type="predicted"/>
<protein>
    <submittedName>
        <fullName evidence="1">Uncharacterized protein</fullName>
    </submittedName>
</protein>